<keyword evidence="1" id="KW-1133">Transmembrane helix</keyword>
<dbReference type="STRING" id="1576480.XU08_C0005G0037"/>
<sequence length="103" mass="11640">MLTSNGAFLLVITCYTIGLENKLSAWGGEGEMLMRISVRALFYGVLLYLAFEAWVEFLFVLETANQNLYLTILGVTPWVMFVAVLMIAVLVVIVPWDWLEEGM</sequence>
<proteinExistence type="predicted"/>
<feature type="transmembrane region" description="Helical" evidence="1">
    <location>
        <begin position="40"/>
        <end position="61"/>
    </location>
</feature>
<protein>
    <submittedName>
        <fullName evidence="2">Uncharacterized protein</fullName>
    </submittedName>
</protein>
<keyword evidence="1" id="KW-0472">Membrane</keyword>
<dbReference type="Proteomes" id="UP000051297">
    <property type="component" value="Unassembled WGS sequence"/>
</dbReference>
<evidence type="ECO:0000313" key="2">
    <source>
        <dbReference type="EMBL" id="KRT67276.1"/>
    </source>
</evidence>
<accession>A0A0T5ZWU9</accession>
<organism evidence="2 3">
    <name type="scientific">candidate division WWE3 bacterium CSP1-7</name>
    <dbReference type="NCBI Taxonomy" id="1576480"/>
    <lineage>
        <taxon>Bacteria</taxon>
        <taxon>Katanobacteria</taxon>
    </lineage>
</organism>
<evidence type="ECO:0000313" key="3">
    <source>
        <dbReference type="Proteomes" id="UP000051297"/>
    </source>
</evidence>
<reference evidence="2 3" key="1">
    <citation type="submission" date="2015-05" db="EMBL/GenBank/DDBJ databases">
        <title>Critical biogeochemical functions in the subsurface are associated with bacteria from new phyla and little studied lineages.</title>
        <authorList>
            <person name="Hug L.A."/>
            <person name="Thomas B.C."/>
            <person name="Sharon I."/>
            <person name="Brown C.T."/>
            <person name="Sharma R."/>
            <person name="Hettich R.L."/>
            <person name="Wilkins M.J."/>
            <person name="Williams K.H."/>
            <person name="Singh A."/>
            <person name="Banfield J.F."/>
        </authorList>
    </citation>
    <scope>NUCLEOTIDE SEQUENCE [LARGE SCALE GENOMIC DNA]</scope>
    <source>
        <strain evidence="2">CSP1-7</strain>
    </source>
</reference>
<evidence type="ECO:0000256" key="1">
    <source>
        <dbReference type="SAM" id="Phobius"/>
    </source>
</evidence>
<comment type="caution">
    <text evidence="2">The sequence shown here is derived from an EMBL/GenBank/DDBJ whole genome shotgun (WGS) entry which is preliminary data.</text>
</comment>
<gene>
    <name evidence="2" type="ORF">XU08_C0005G0037</name>
</gene>
<dbReference type="AlphaFoldDB" id="A0A0T5ZWU9"/>
<feature type="transmembrane region" description="Helical" evidence="1">
    <location>
        <begin position="68"/>
        <end position="96"/>
    </location>
</feature>
<dbReference type="EMBL" id="LDXK01000005">
    <property type="protein sequence ID" value="KRT67276.1"/>
    <property type="molecule type" value="Genomic_DNA"/>
</dbReference>
<name>A0A0T5ZWU9_UNCKA</name>
<keyword evidence="1" id="KW-0812">Transmembrane</keyword>